<keyword evidence="10" id="KW-1185">Reference proteome</keyword>
<gene>
    <name evidence="9" type="ORF">SLA_3214</name>
</gene>
<feature type="transmembrane region" description="Helical" evidence="7">
    <location>
        <begin position="221"/>
        <end position="239"/>
    </location>
</feature>
<feature type="compositionally biased region" description="Low complexity" evidence="6">
    <location>
        <begin position="576"/>
        <end position="586"/>
    </location>
</feature>
<dbReference type="Pfam" id="PF05140">
    <property type="entry name" value="ResB"/>
    <property type="match status" value="1"/>
</dbReference>
<dbReference type="GO" id="GO:0017004">
    <property type="term" value="P:cytochrome complex assembly"/>
    <property type="evidence" value="ECO:0007669"/>
    <property type="project" value="UniProtKB-KW"/>
</dbReference>
<feature type="transmembrane region" description="Helical" evidence="7">
    <location>
        <begin position="75"/>
        <end position="93"/>
    </location>
</feature>
<keyword evidence="5 7" id="KW-0472">Membrane</keyword>
<comment type="subcellular location">
    <subcellularLocation>
        <location evidence="1">Membrane</location>
        <topology evidence="1">Multi-pass membrane protein</topology>
    </subcellularLocation>
</comment>
<feature type="region of interest" description="Disordered" evidence="6">
    <location>
        <begin position="1"/>
        <end position="50"/>
    </location>
</feature>
<proteinExistence type="predicted"/>
<feature type="domain" description="ResB-like" evidence="8">
    <location>
        <begin position="73"/>
        <end position="553"/>
    </location>
</feature>
<name>A0A169NJF2_STRLU</name>
<evidence type="ECO:0000259" key="8">
    <source>
        <dbReference type="Pfam" id="PF05140"/>
    </source>
</evidence>
<evidence type="ECO:0000256" key="5">
    <source>
        <dbReference type="ARBA" id="ARBA00023136"/>
    </source>
</evidence>
<evidence type="ECO:0000256" key="4">
    <source>
        <dbReference type="ARBA" id="ARBA00022989"/>
    </source>
</evidence>
<evidence type="ECO:0000256" key="1">
    <source>
        <dbReference type="ARBA" id="ARBA00004141"/>
    </source>
</evidence>
<keyword evidence="2 7" id="KW-0812">Transmembrane</keyword>
<keyword evidence="4 7" id="KW-1133">Transmembrane helix</keyword>
<evidence type="ECO:0000256" key="3">
    <source>
        <dbReference type="ARBA" id="ARBA00022748"/>
    </source>
</evidence>
<feature type="transmembrane region" description="Helical" evidence="7">
    <location>
        <begin position="129"/>
        <end position="151"/>
    </location>
</feature>
<feature type="compositionally biased region" description="Low complexity" evidence="6">
    <location>
        <begin position="626"/>
        <end position="657"/>
    </location>
</feature>
<organism evidence="9 10">
    <name type="scientific">Streptomyces laurentii</name>
    <dbReference type="NCBI Taxonomy" id="39478"/>
    <lineage>
        <taxon>Bacteria</taxon>
        <taxon>Bacillati</taxon>
        <taxon>Actinomycetota</taxon>
        <taxon>Actinomycetes</taxon>
        <taxon>Kitasatosporales</taxon>
        <taxon>Streptomycetaceae</taxon>
        <taxon>Streptomyces</taxon>
    </lineage>
</organism>
<evidence type="ECO:0000256" key="7">
    <source>
        <dbReference type="SAM" id="Phobius"/>
    </source>
</evidence>
<evidence type="ECO:0000313" key="10">
    <source>
        <dbReference type="Proteomes" id="UP000217676"/>
    </source>
</evidence>
<sequence length="685" mass="72465">MSTTDTSDTRQRDANEPGGTRGEPDNDTSGGLGEAGAQLSTAPREESPEAPLGGPRLGFFGWIRWFWRQLTSMRVALILLFLLSLGAIPGSLIPQNSANEMKVQAFKDAHETLTPIYEKLQLFDVYSSVWFSAIYILLFVSLIGCIVPRTWQFIGQLRGRPPGAPQRLTRLPAYTTWRTEADPEQVREAALGLLKSRRFRAHTVGDAVAAEKGYLREAGNLIFHVSLIVMLVAFAWGQLLKAEGGRLIVEGGGFSNTITAYDDFKSGSWFGMDDLPPFSFTLDKFTGTYERGGPEHGASRTFEAAVTYSEPGGPDKKDVIRVNQPLKVAGAKAYLISHGYAPVITVRDGRGKVVMSKAVPLLPIDNNITSTGAVKVMDGYRDKDGKREQLGFQAFFVPTFAGAGKGTMMSQFPALDFPVMALTGFHGDLRVDSGLPQNVYQLDTSKMKQFEVKGGTGKAQRLLPGETMTLPNGAGSVTFEKDIKEWASFQITEQPGQGLALTGALAAIAGLAGSLFIQRRRVWVRAVRGADGVTVVEMAGLGRSESARLPEELGELAATIHAQAPAVPETEATAATAASDTEAAKPGTSKPNAKVAAKPGTSKPNAKVAAKPDASKPTAKPDDVKSASAKSAASEAAAPAAAESDAGKAAPAASTPAPSEPDVPDSASTTAEAAAEPAEAGEADK</sequence>
<dbReference type="PANTHER" id="PTHR31566:SF0">
    <property type="entry name" value="CYTOCHROME C BIOGENESIS PROTEIN CCS1, CHLOROPLASTIC"/>
    <property type="match status" value="1"/>
</dbReference>
<accession>A0A169NJF2</accession>
<feature type="compositionally biased region" description="Low complexity" evidence="6">
    <location>
        <begin position="664"/>
        <end position="685"/>
    </location>
</feature>
<reference evidence="9 10" key="1">
    <citation type="journal article" date="2016" name="Genome Announc.">
        <title>Complete Genome Sequence of Thiostrepton-Producing Streptomyces laurentii ATCC 31255.</title>
        <authorList>
            <person name="Doi K."/>
            <person name="Fujino Y."/>
            <person name="Nagayoshi Y."/>
            <person name="Ohshima T."/>
            <person name="Ogata S."/>
        </authorList>
    </citation>
    <scope>NUCLEOTIDE SEQUENCE [LARGE SCALE GENOMIC DNA]</scope>
    <source>
        <strain evidence="9 10">ATCC 31255</strain>
    </source>
</reference>
<dbReference type="AlphaFoldDB" id="A0A169NJF2"/>
<dbReference type="Proteomes" id="UP000217676">
    <property type="component" value="Chromosome"/>
</dbReference>
<evidence type="ECO:0000256" key="2">
    <source>
        <dbReference type="ARBA" id="ARBA00022692"/>
    </source>
</evidence>
<dbReference type="PANTHER" id="PTHR31566">
    <property type="entry name" value="CYTOCHROME C BIOGENESIS PROTEIN CCS1, CHLOROPLASTIC"/>
    <property type="match status" value="1"/>
</dbReference>
<dbReference type="InterPro" id="IPR023494">
    <property type="entry name" value="Cyt_c_bgen_Ccs1/CcsB/ResB"/>
</dbReference>
<dbReference type="KEGG" id="slau:SLA_3214"/>
<evidence type="ECO:0000313" key="9">
    <source>
        <dbReference type="EMBL" id="BAU84128.1"/>
    </source>
</evidence>
<dbReference type="InterPro" id="IPR007816">
    <property type="entry name" value="ResB-like_domain"/>
</dbReference>
<protein>
    <submittedName>
        <fullName evidence="9">Cytochrome C biogenesis membrane protein</fullName>
    </submittedName>
</protein>
<feature type="region of interest" description="Disordered" evidence="6">
    <location>
        <begin position="576"/>
        <end position="685"/>
    </location>
</feature>
<dbReference type="EMBL" id="AP017424">
    <property type="protein sequence ID" value="BAU84128.1"/>
    <property type="molecule type" value="Genomic_DNA"/>
</dbReference>
<keyword evidence="3" id="KW-0201">Cytochrome c-type biogenesis</keyword>
<evidence type="ECO:0000256" key="6">
    <source>
        <dbReference type="SAM" id="MobiDB-lite"/>
    </source>
</evidence>
<dbReference type="GO" id="GO:0016020">
    <property type="term" value="C:membrane"/>
    <property type="evidence" value="ECO:0007669"/>
    <property type="project" value="UniProtKB-SubCell"/>
</dbReference>